<organism evidence="1 2">
    <name type="scientific">Thalassovita gelatinovora</name>
    <name type="common">Thalassobius gelatinovorus</name>
    <dbReference type="NCBI Taxonomy" id="53501"/>
    <lineage>
        <taxon>Bacteria</taxon>
        <taxon>Pseudomonadati</taxon>
        <taxon>Pseudomonadota</taxon>
        <taxon>Alphaproteobacteria</taxon>
        <taxon>Rhodobacterales</taxon>
        <taxon>Roseobacteraceae</taxon>
        <taxon>Thalassovita</taxon>
    </lineage>
</organism>
<dbReference type="Pfam" id="PF00353">
    <property type="entry name" value="HemolysinCabind"/>
    <property type="match status" value="3"/>
</dbReference>
<name>A0A0P1F6X0_THAGE</name>
<proteinExistence type="predicted"/>
<dbReference type="EMBL" id="CYSA01000008">
    <property type="protein sequence ID" value="CUH63719.1"/>
    <property type="molecule type" value="Genomic_DNA"/>
</dbReference>
<dbReference type="SUPFAM" id="SSF51120">
    <property type="entry name" value="beta-Roll"/>
    <property type="match status" value="1"/>
</dbReference>
<evidence type="ECO:0000313" key="2">
    <source>
        <dbReference type="Proteomes" id="UP000051587"/>
    </source>
</evidence>
<dbReference type="PRINTS" id="PR00313">
    <property type="entry name" value="CABNDNGRPT"/>
</dbReference>
<dbReference type="InterPro" id="IPR011049">
    <property type="entry name" value="Serralysin-like_metalloprot_C"/>
</dbReference>
<protein>
    <recommendedName>
        <fullName evidence="3">Calcium-binding protein</fullName>
    </recommendedName>
</protein>
<dbReference type="InterPro" id="IPR001343">
    <property type="entry name" value="Hemolysn_Ca-bd"/>
</dbReference>
<evidence type="ECO:0008006" key="3">
    <source>
        <dbReference type="Google" id="ProtNLM"/>
    </source>
</evidence>
<dbReference type="Proteomes" id="UP000051587">
    <property type="component" value="Unassembled WGS sequence"/>
</dbReference>
<dbReference type="STRING" id="53501.SAMN04488043_11393"/>
<accession>A0A0P1F6X0</accession>
<dbReference type="Gene3D" id="2.150.10.10">
    <property type="entry name" value="Serralysin-like metalloprotease, C-terminal"/>
    <property type="match status" value="1"/>
</dbReference>
<sequence>MPRCAFTHLFSVESPTPRSSATCRRVSPLVSAIRTASLRNSSVLPVPIVRLLCCSKCYQRSGIKPRQVHTVIGGNGNDTVSTGLGDDLVHLGDGYNLWREDDTASYDPGLMSDNDTVEGGFAEPGYHNSDYLISRFGSDSLSGYGGNDNISALDYEHDNTGTSLENAPDTLNGGSGDDRLYADDGDQITAGDGADEIYINVETDPREGDAEPVVITDFNTDEDVLIVTGNTFDASVVRTVAVPESNGYTLTAHGVPFAVLENVSADDIGTIDFRVYRF</sequence>
<dbReference type="GO" id="GO:0005509">
    <property type="term" value="F:calcium ion binding"/>
    <property type="evidence" value="ECO:0007669"/>
    <property type="project" value="InterPro"/>
</dbReference>
<dbReference type="AlphaFoldDB" id="A0A0P1F6X0"/>
<evidence type="ECO:0000313" key="1">
    <source>
        <dbReference type="EMBL" id="CUH63719.1"/>
    </source>
</evidence>
<reference evidence="1 2" key="1">
    <citation type="submission" date="2015-09" db="EMBL/GenBank/DDBJ databases">
        <authorList>
            <consortium name="Swine Surveillance"/>
        </authorList>
    </citation>
    <scope>NUCLEOTIDE SEQUENCE [LARGE SCALE GENOMIC DNA]</scope>
    <source>
        <strain evidence="1 2">CECT 4357</strain>
    </source>
</reference>
<keyword evidence="2" id="KW-1185">Reference proteome</keyword>
<gene>
    <name evidence="1" type="ORF">TG4357_00852</name>
</gene>